<evidence type="ECO:0000313" key="1">
    <source>
        <dbReference type="EMBL" id="KAJ3552289.1"/>
    </source>
</evidence>
<dbReference type="EMBL" id="JANHOG010000679">
    <property type="protein sequence ID" value="KAJ3552289.1"/>
    <property type="molecule type" value="Genomic_DNA"/>
</dbReference>
<comment type="caution">
    <text evidence="1">The sequence shown here is derived from an EMBL/GenBank/DDBJ whole genome shotgun (WGS) entry which is preliminary data.</text>
</comment>
<accession>A0ACC1T3N9</accession>
<keyword evidence="2" id="KW-1185">Reference proteome</keyword>
<dbReference type="Proteomes" id="UP001148662">
    <property type="component" value="Unassembled WGS sequence"/>
</dbReference>
<gene>
    <name evidence="1" type="ORF">NM688_g4226</name>
</gene>
<protein>
    <submittedName>
        <fullName evidence="1">Uncharacterized protein</fullName>
    </submittedName>
</protein>
<reference evidence="1" key="1">
    <citation type="submission" date="2022-07" db="EMBL/GenBank/DDBJ databases">
        <title>Genome Sequence of Phlebia brevispora.</title>
        <authorList>
            <person name="Buettner E."/>
        </authorList>
    </citation>
    <scope>NUCLEOTIDE SEQUENCE</scope>
    <source>
        <strain evidence="1">MPL23</strain>
    </source>
</reference>
<organism evidence="1 2">
    <name type="scientific">Phlebia brevispora</name>
    <dbReference type="NCBI Taxonomy" id="194682"/>
    <lineage>
        <taxon>Eukaryota</taxon>
        <taxon>Fungi</taxon>
        <taxon>Dikarya</taxon>
        <taxon>Basidiomycota</taxon>
        <taxon>Agaricomycotina</taxon>
        <taxon>Agaricomycetes</taxon>
        <taxon>Polyporales</taxon>
        <taxon>Meruliaceae</taxon>
        <taxon>Phlebia</taxon>
    </lineage>
</organism>
<name>A0ACC1T3N9_9APHY</name>
<sequence length="340" mass="36564">MSGARLPPGLVDLVLARSYIPVTASRSVPAFNQALRKRLAHSAAALRVHDGSTVDSIVQPAQADRSLYAGIHARRAAKESRVSPFLVPSPRTALTTLEERVQALKNTIATGESVAEESSYSEEELILMYEDLLALPATSKPIAQDKPLKADEECTVIVQSVASRLLPDGSQDAAGSSSQSFSERLWQLRKESGADVGLKFASGHSPVDMSSAPLHIALISRLEDMLHSIQAVQSTASSEGADPDAVMTAARVGLMVETEWKALVSYCLQEHDLRSADKVLDLILRSDAVVSEEILNQVLEYHVDAVDVEGTERLLQKYTSGSSQILTLHVTEGNGLNSAD</sequence>
<evidence type="ECO:0000313" key="2">
    <source>
        <dbReference type="Proteomes" id="UP001148662"/>
    </source>
</evidence>
<proteinExistence type="predicted"/>